<dbReference type="Proteomes" id="UP001149821">
    <property type="component" value="Unassembled WGS sequence"/>
</dbReference>
<name>A0ABT5QGQ7_9GAMM</name>
<dbReference type="Pfam" id="PF25881">
    <property type="entry name" value="HH_YBHG"/>
    <property type="match status" value="1"/>
</dbReference>
<evidence type="ECO:0000256" key="2">
    <source>
        <dbReference type="ARBA" id="ARBA00023054"/>
    </source>
</evidence>
<feature type="domain" description="YbhG-like alpha-helical hairpin" evidence="4">
    <location>
        <begin position="79"/>
        <end position="205"/>
    </location>
</feature>
<comment type="subcellular location">
    <subcellularLocation>
        <location evidence="1">Cell envelope</location>
    </subcellularLocation>
</comment>
<dbReference type="SUPFAM" id="SSF111369">
    <property type="entry name" value="HlyD-like secretion proteins"/>
    <property type="match status" value="2"/>
</dbReference>
<feature type="coiled-coil region" evidence="3">
    <location>
        <begin position="151"/>
        <end position="211"/>
    </location>
</feature>
<dbReference type="Gene3D" id="2.40.30.170">
    <property type="match status" value="1"/>
</dbReference>
<dbReference type="RefSeq" id="WP_274140124.1">
    <property type="nucleotide sequence ID" value="NZ_JAJUBB010000002.1"/>
</dbReference>
<dbReference type="PROSITE" id="PS51257">
    <property type="entry name" value="PROKAR_LIPOPROTEIN"/>
    <property type="match status" value="1"/>
</dbReference>
<sequence>MSGIFRATSNNILQGRRIALLTLCTLALSGCFGTKEHHALGLIEKDRYLAKSPVSETIKDLLVKEGQSIKRGDIIAQLDSTQAQLDVDEALAQRALAQAKHAELVAGPRPEEIAKARASVDGATAALTEARKAFQRTKSLVSKGMQGKADLDSARSSKERCESALEEAEQYLALLLAGTREEQLRQADASVAQANARVEKTQNTLEDYAITSPIDGVVDALVWHLGERVKAGDPIAVILSHDNAYARVYVPEPKRLALQVGNDVDVRVDGANDIFRGQIRWIASEPAFTPYFALTENDRTRLMYEMEVSLPNAQPLPVGLPAQVILP</sequence>
<dbReference type="InterPro" id="IPR059052">
    <property type="entry name" value="HH_YbhG-like"/>
</dbReference>
<keyword evidence="2 3" id="KW-0175">Coiled coil</keyword>
<reference evidence="5" key="1">
    <citation type="submission" date="2021-12" db="EMBL/GenBank/DDBJ databases">
        <title>Enterovibrio ZSDZ35 sp. nov. and Enterovibrio ZSDZ42 sp. nov., isolated from coastal seawater in Qingdao.</title>
        <authorList>
            <person name="Zhang P."/>
        </authorList>
    </citation>
    <scope>NUCLEOTIDE SEQUENCE</scope>
    <source>
        <strain evidence="5">ZSDZ35</strain>
    </source>
</reference>
<gene>
    <name evidence="5" type="ORF">LRP49_03010</name>
</gene>
<organism evidence="5 6">
    <name type="scientific">Enterovibrio qingdaonensis</name>
    <dbReference type="NCBI Taxonomy" id="2899818"/>
    <lineage>
        <taxon>Bacteria</taxon>
        <taxon>Pseudomonadati</taxon>
        <taxon>Pseudomonadota</taxon>
        <taxon>Gammaproteobacteria</taxon>
        <taxon>Vibrionales</taxon>
        <taxon>Vibrionaceae</taxon>
        <taxon>Enterovibrio</taxon>
    </lineage>
</organism>
<accession>A0ABT5QGQ7</accession>
<evidence type="ECO:0000256" key="3">
    <source>
        <dbReference type="SAM" id="Coils"/>
    </source>
</evidence>
<dbReference type="Gene3D" id="1.10.287.470">
    <property type="entry name" value="Helix hairpin bin"/>
    <property type="match status" value="2"/>
</dbReference>
<evidence type="ECO:0000313" key="5">
    <source>
        <dbReference type="EMBL" id="MDD1780161.1"/>
    </source>
</evidence>
<dbReference type="Gene3D" id="2.40.50.100">
    <property type="match status" value="2"/>
</dbReference>
<evidence type="ECO:0000259" key="4">
    <source>
        <dbReference type="Pfam" id="PF25881"/>
    </source>
</evidence>
<keyword evidence="6" id="KW-1185">Reference proteome</keyword>
<evidence type="ECO:0000313" key="6">
    <source>
        <dbReference type="Proteomes" id="UP001149821"/>
    </source>
</evidence>
<proteinExistence type="predicted"/>
<dbReference type="PANTHER" id="PTHR32347:SF29">
    <property type="entry name" value="UPF0194 MEMBRANE PROTEIN YBHG"/>
    <property type="match status" value="1"/>
</dbReference>
<dbReference type="InterPro" id="IPR050465">
    <property type="entry name" value="UPF0194_transport"/>
</dbReference>
<protein>
    <submittedName>
        <fullName evidence="5">HlyD family efflux transporter periplasmic adaptor subunit</fullName>
    </submittedName>
</protein>
<dbReference type="EMBL" id="JAJUBB010000002">
    <property type="protein sequence ID" value="MDD1780161.1"/>
    <property type="molecule type" value="Genomic_DNA"/>
</dbReference>
<dbReference type="PANTHER" id="PTHR32347">
    <property type="entry name" value="EFFLUX SYSTEM COMPONENT YKNX-RELATED"/>
    <property type="match status" value="1"/>
</dbReference>
<comment type="caution">
    <text evidence="5">The sequence shown here is derived from an EMBL/GenBank/DDBJ whole genome shotgun (WGS) entry which is preliminary data.</text>
</comment>
<evidence type="ECO:0000256" key="1">
    <source>
        <dbReference type="ARBA" id="ARBA00004196"/>
    </source>
</evidence>